<dbReference type="AlphaFoldDB" id="A0A1V0UHD8"/>
<gene>
    <name evidence="1" type="ORF">B1H20_27105</name>
</gene>
<dbReference type="Gene3D" id="1.10.287.1060">
    <property type="entry name" value="ESAT-6-like"/>
    <property type="match status" value="1"/>
</dbReference>
<dbReference type="RefSeq" id="WP_030116535.1">
    <property type="nucleotide sequence ID" value="NZ_CP020570.1"/>
</dbReference>
<dbReference type="Proteomes" id="UP000192445">
    <property type="component" value="Chromosome"/>
</dbReference>
<name>A0A1V0UHD8_STRVN</name>
<dbReference type="InterPro" id="IPR010310">
    <property type="entry name" value="T7SS_ESAT-6-like"/>
</dbReference>
<organism evidence="1 2">
    <name type="scientific">Streptomyces violaceoruber</name>
    <dbReference type="NCBI Taxonomy" id="1935"/>
    <lineage>
        <taxon>Bacteria</taxon>
        <taxon>Bacillati</taxon>
        <taxon>Actinomycetota</taxon>
        <taxon>Actinomycetes</taxon>
        <taxon>Kitasatosporales</taxon>
        <taxon>Streptomycetaceae</taxon>
        <taxon>Streptomyces</taxon>
        <taxon>Streptomyces violaceoruber group</taxon>
    </lineage>
</organism>
<reference evidence="1 2" key="1">
    <citation type="submission" date="2017-03" db="EMBL/GenBank/DDBJ databases">
        <title>Complete Genome Sequence of a natural compounds producer, Streptomyces violaceus S21.</title>
        <authorList>
            <person name="Zhong C."/>
            <person name="Zhao Z."/>
            <person name="Fu J."/>
            <person name="Zong G."/>
            <person name="Qin R."/>
            <person name="Cao G."/>
        </authorList>
    </citation>
    <scope>NUCLEOTIDE SEQUENCE [LARGE SCALE GENOMIC DNA]</scope>
    <source>
        <strain evidence="1 2">S21</strain>
    </source>
</reference>
<dbReference type="Pfam" id="PF06013">
    <property type="entry name" value="WXG100"/>
    <property type="match status" value="1"/>
</dbReference>
<dbReference type="InterPro" id="IPR036689">
    <property type="entry name" value="ESAT-6-like_sf"/>
</dbReference>
<proteinExistence type="predicted"/>
<evidence type="ECO:0000313" key="1">
    <source>
        <dbReference type="EMBL" id="ARF64655.1"/>
    </source>
</evidence>
<dbReference type="SUPFAM" id="SSF140453">
    <property type="entry name" value="EsxAB dimer-like"/>
    <property type="match status" value="1"/>
</dbReference>
<dbReference type="STRING" id="1935.B1H20_27105"/>
<accession>A0A1V0UHD8</accession>
<dbReference type="OrthoDB" id="4283504at2"/>
<dbReference type="GeneID" id="63983221"/>
<evidence type="ECO:0008006" key="3">
    <source>
        <dbReference type="Google" id="ProtNLM"/>
    </source>
</evidence>
<dbReference type="KEGG" id="svu:B1H20_27105"/>
<evidence type="ECO:0000313" key="2">
    <source>
        <dbReference type="Proteomes" id="UP000192445"/>
    </source>
</evidence>
<sequence>MAVDQKVSDAALLGVENALTVKFDSVKDKLKRLQATIDSLEGNWQGIGANHFNKKQTEINNRMVSLGHQLLSFQESIKAARTISGDNEEAIKAALQGVDVVPGYTPPKSSLNDF</sequence>
<protein>
    <recommendedName>
        <fullName evidence="3">WXG100 family type VII secretion target</fullName>
    </recommendedName>
</protein>
<dbReference type="EMBL" id="CP020570">
    <property type="protein sequence ID" value="ARF64655.1"/>
    <property type="molecule type" value="Genomic_DNA"/>
</dbReference>